<sequence length="359" mass="40117">MLIRPNKPLSGALNHIWNWQEFRLKRASIRYIVRYTKIISKLDCGNAKKLLPRVGTPHCNTIFEIDDSAIPKKDFTYLAMCSAGSITGNTVALSTIDPLCVKGYSCGQEYCFTVGFGQCFGQNWVHVICEEPDGLLHSLWSSYDPMLDRAPEHAQSMKKTRLGAACSQVYILQSRLPPSTWILQISCVMWKGSGICGVKLEVVQDPSFSNVSGEWMGFDIDGTDNPNRDWRGLMIPHCPSKQHLCELFVDGVLMEFSYAPNGIKLGDYGHFMDSEDFCCEGNLFDDLISLSLEVNITPRQHGISEKAGRLRESDVALRVYDPPLDSISLYEPLCLSLPNISSHGSYKVPLTIVYLTQAS</sequence>
<dbReference type="EMBL" id="KN822032">
    <property type="protein sequence ID" value="KIM63848.1"/>
    <property type="molecule type" value="Genomic_DNA"/>
</dbReference>
<dbReference type="AlphaFoldDB" id="A0A0C2ZQJ5"/>
<protein>
    <submittedName>
        <fullName evidence="1">Uncharacterized protein</fullName>
    </submittedName>
</protein>
<gene>
    <name evidence="1" type="ORF">SCLCIDRAFT_24003</name>
</gene>
<evidence type="ECO:0000313" key="1">
    <source>
        <dbReference type="EMBL" id="KIM63848.1"/>
    </source>
</evidence>
<accession>A0A0C2ZQJ5</accession>
<reference evidence="2" key="2">
    <citation type="submission" date="2015-01" db="EMBL/GenBank/DDBJ databases">
        <title>Evolutionary Origins and Diversification of the Mycorrhizal Mutualists.</title>
        <authorList>
            <consortium name="DOE Joint Genome Institute"/>
            <consortium name="Mycorrhizal Genomics Consortium"/>
            <person name="Kohler A."/>
            <person name="Kuo A."/>
            <person name="Nagy L.G."/>
            <person name="Floudas D."/>
            <person name="Copeland A."/>
            <person name="Barry K.W."/>
            <person name="Cichocki N."/>
            <person name="Veneault-Fourrey C."/>
            <person name="LaButti K."/>
            <person name="Lindquist E.A."/>
            <person name="Lipzen A."/>
            <person name="Lundell T."/>
            <person name="Morin E."/>
            <person name="Murat C."/>
            <person name="Riley R."/>
            <person name="Ohm R."/>
            <person name="Sun H."/>
            <person name="Tunlid A."/>
            <person name="Henrissat B."/>
            <person name="Grigoriev I.V."/>
            <person name="Hibbett D.S."/>
            <person name="Martin F."/>
        </authorList>
    </citation>
    <scope>NUCLEOTIDE SEQUENCE [LARGE SCALE GENOMIC DNA]</scope>
    <source>
        <strain evidence="2">Foug A</strain>
    </source>
</reference>
<dbReference type="HOGENOM" id="CLU_771977_0_0_1"/>
<reference evidence="1 2" key="1">
    <citation type="submission" date="2014-04" db="EMBL/GenBank/DDBJ databases">
        <authorList>
            <consortium name="DOE Joint Genome Institute"/>
            <person name="Kuo A."/>
            <person name="Kohler A."/>
            <person name="Nagy L.G."/>
            <person name="Floudas D."/>
            <person name="Copeland A."/>
            <person name="Barry K.W."/>
            <person name="Cichocki N."/>
            <person name="Veneault-Fourrey C."/>
            <person name="LaButti K."/>
            <person name="Lindquist E.A."/>
            <person name="Lipzen A."/>
            <person name="Lundell T."/>
            <person name="Morin E."/>
            <person name="Murat C."/>
            <person name="Sun H."/>
            <person name="Tunlid A."/>
            <person name="Henrissat B."/>
            <person name="Grigoriev I.V."/>
            <person name="Hibbett D.S."/>
            <person name="Martin F."/>
            <person name="Nordberg H.P."/>
            <person name="Cantor M.N."/>
            <person name="Hua S.X."/>
        </authorList>
    </citation>
    <scope>NUCLEOTIDE SEQUENCE [LARGE SCALE GENOMIC DNA]</scope>
    <source>
        <strain evidence="1 2">Foug A</strain>
    </source>
</reference>
<evidence type="ECO:0000313" key="2">
    <source>
        <dbReference type="Proteomes" id="UP000053989"/>
    </source>
</evidence>
<dbReference type="OrthoDB" id="2688372at2759"/>
<keyword evidence="2" id="KW-1185">Reference proteome</keyword>
<name>A0A0C2ZQJ5_9AGAM</name>
<proteinExistence type="predicted"/>
<organism evidence="1 2">
    <name type="scientific">Scleroderma citrinum Foug A</name>
    <dbReference type="NCBI Taxonomy" id="1036808"/>
    <lineage>
        <taxon>Eukaryota</taxon>
        <taxon>Fungi</taxon>
        <taxon>Dikarya</taxon>
        <taxon>Basidiomycota</taxon>
        <taxon>Agaricomycotina</taxon>
        <taxon>Agaricomycetes</taxon>
        <taxon>Agaricomycetidae</taxon>
        <taxon>Boletales</taxon>
        <taxon>Sclerodermatineae</taxon>
        <taxon>Sclerodermataceae</taxon>
        <taxon>Scleroderma</taxon>
    </lineage>
</organism>
<dbReference type="InParanoid" id="A0A0C2ZQJ5"/>
<dbReference type="Proteomes" id="UP000053989">
    <property type="component" value="Unassembled WGS sequence"/>
</dbReference>